<evidence type="ECO:0000256" key="2">
    <source>
        <dbReference type="ARBA" id="ARBA00022692"/>
    </source>
</evidence>
<keyword evidence="3" id="KW-0732">Signal</keyword>
<evidence type="ECO:0000259" key="12">
    <source>
        <dbReference type="PROSITE" id="PS50287"/>
    </source>
</evidence>
<evidence type="ECO:0000256" key="10">
    <source>
        <dbReference type="SAM" id="MobiDB-lite"/>
    </source>
</evidence>
<feature type="domain" description="SRCR" evidence="12">
    <location>
        <begin position="795"/>
        <end position="889"/>
    </location>
</feature>
<feature type="compositionally biased region" description="Acidic residues" evidence="10">
    <location>
        <begin position="1253"/>
        <end position="1265"/>
    </location>
</feature>
<feature type="domain" description="SRCR" evidence="12">
    <location>
        <begin position="587"/>
        <end position="694"/>
    </location>
</feature>
<feature type="compositionally biased region" description="Acidic residues" evidence="10">
    <location>
        <begin position="1210"/>
        <end position="1224"/>
    </location>
</feature>
<dbReference type="AlphaFoldDB" id="A0ABD1KW77"/>
<dbReference type="EMBL" id="JBHFQA010000001">
    <property type="protein sequence ID" value="KAL2103421.1"/>
    <property type="molecule type" value="Genomic_DNA"/>
</dbReference>
<keyword evidence="2 11" id="KW-0812">Transmembrane</keyword>
<feature type="disulfide bond" evidence="9">
    <location>
        <begin position="70"/>
        <end position="80"/>
    </location>
</feature>
<feature type="domain" description="SRCR" evidence="12">
    <location>
        <begin position="206"/>
        <end position="257"/>
    </location>
</feature>
<dbReference type="PANTHER" id="PTHR48071:SF25">
    <property type="entry name" value="SCAVENGER RECEPTOR CYSTEINE-RICH TYPE 1 PROTEIN M160-LIKE ISOFORM X1"/>
    <property type="match status" value="1"/>
</dbReference>
<proteinExistence type="predicted"/>
<comment type="caution">
    <text evidence="9">Lacks conserved residue(s) required for the propagation of feature annotation.</text>
</comment>
<comment type="caution">
    <text evidence="13">The sequence shown here is derived from an EMBL/GenBank/DDBJ whole genome shotgun (WGS) entry which is preliminary data.</text>
</comment>
<feature type="disulfide bond" evidence="9">
    <location>
        <begin position="173"/>
        <end position="183"/>
    </location>
</feature>
<protein>
    <recommendedName>
        <fullName evidence="12">SRCR domain-containing protein</fullName>
    </recommendedName>
</protein>
<dbReference type="Pfam" id="PF00530">
    <property type="entry name" value="SRCR"/>
    <property type="match status" value="6"/>
</dbReference>
<evidence type="ECO:0000256" key="6">
    <source>
        <dbReference type="ARBA" id="ARBA00023136"/>
    </source>
</evidence>
<evidence type="ECO:0000256" key="5">
    <source>
        <dbReference type="ARBA" id="ARBA00022989"/>
    </source>
</evidence>
<dbReference type="PRINTS" id="PR00258">
    <property type="entry name" value="SPERACTRCPTR"/>
</dbReference>
<dbReference type="InterPro" id="IPR036772">
    <property type="entry name" value="SRCR-like_dom_sf"/>
</dbReference>
<evidence type="ECO:0000256" key="7">
    <source>
        <dbReference type="ARBA" id="ARBA00023157"/>
    </source>
</evidence>
<evidence type="ECO:0000256" key="8">
    <source>
        <dbReference type="ARBA" id="ARBA00023180"/>
    </source>
</evidence>
<reference evidence="13 14" key="1">
    <citation type="submission" date="2024-09" db="EMBL/GenBank/DDBJ databases">
        <title>A chromosome-level genome assembly of Gray's grenadier anchovy, Coilia grayii.</title>
        <authorList>
            <person name="Fu Z."/>
        </authorList>
    </citation>
    <scope>NUCLEOTIDE SEQUENCE [LARGE SCALE GENOMIC DNA]</scope>
    <source>
        <strain evidence="13">G4</strain>
        <tissue evidence="13">Muscle</tissue>
    </source>
</reference>
<feature type="region of interest" description="Disordered" evidence="10">
    <location>
        <begin position="1149"/>
        <end position="1265"/>
    </location>
</feature>
<name>A0ABD1KW77_9TELE</name>
<comment type="subcellular location">
    <subcellularLocation>
        <location evidence="1">Membrane</location>
        <topology evidence="1">Single-pass membrane protein</topology>
    </subcellularLocation>
</comment>
<feature type="disulfide bond" evidence="9">
    <location>
        <begin position="663"/>
        <end position="673"/>
    </location>
</feature>
<evidence type="ECO:0000256" key="11">
    <source>
        <dbReference type="SAM" id="Phobius"/>
    </source>
</evidence>
<keyword evidence="6 11" id="KW-0472">Membrane</keyword>
<keyword evidence="5 11" id="KW-1133">Transmembrane helix</keyword>
<dbReference type="PANTHER" id="PTHR48071">
    <property type="entry name" value="SRCR DOMAIN-CONTAINING PROTEIN"/>
    <property type="match status" value="1"/>
</dbReference>
<feature type="domain" description="SRCR" evidence="12">
    <location>
        <begin position="975"/>
        <end position="1076"/>
    </location>
</feature>
<dbReference type="SUPFAM" id="SSF56487">
    <property type="entry name" value="SRCR-like"/>
    <property type="match status" value="10"/>
</dbReference>
<evidence type="ECO:0000313" key="14">
    <source>
        <dbReference type="Proteomes" id="UP001591681"/>
    </source>
</evidence>
<dbReference type="PROSITE" id="PS50287">
    <property type="entry name" value="SRCR_2"/>
    <property type="match status" value="11"/>
</dbReference>
<feature type="disulfide bond" evidence="9">
    <location>
        <begin position="862"/>
        <end position="872"/>
    </location>
</feature>
<feature type="disulfide bond" evidence="9">
    <location>
        <begin position="763"/>
        <end position="773"/>
    </location>
</feature>
<dbReference type="InterPro" id="IPR001190">
    <property type="entry name" value="SRCR"/>
</dbReference>
<keyword evidence="7 9" id="KW-1015">Disulfide bond</keyword>
<dbReference type="GO" id="GO:0016020">
    <property type="term" value="C:membrane"/>
    <property type="evidence" value="ECO:0007669"/>
    <property type="project" value="UniProtKB-SubCell"/>
</dbReference>
<feature type="domain" description="SRCR" evidence="12">
    <location>
        <begin position="1"/>
        <end position="99"/>
    </location>
</feature>
<feature type="compositionally biased region" description="Basic and acidic residues" evidence="10">
    <location>
        <begin position="1149"/>
        <end position="1167"/>
    </location>
</feature>
<feature type="disulfide bond" evidence="9">
    <location>
        <begin position="345"/>
        <end position="355"/>
    </location>
</feature>
<keyword evidence="4" id="KW-0677">Repeat</keyword>
<feature type="domain" description="SRCR" evidence="12">
    <location>
        <begin position="699"/>
        <end position="790"/>
    </location>
</feature>
<evidence type="ECO:0000256" key="1">
    <source>
        <dbReference type="ARBA" id="ARBA00004167"/>
    </source>
</evidence>
<feature type="domain" description="SRCR" evidence="12">
    <location>
        <begin position="104"/>
        <end position="201"/>
    </location>
</feature>
<feature type="domain" description="SRCR" evidence="12">
    <location>
        <begin position="888"/>
        <end position="979"/>
    </location>
</feature>
<sequence length="1265" mass="139708">MLKGKSYPCSGRVDIYDKGMWKHVGNRDWNEINSEVVCKSLQCGEVVNTTTQYEEDRYPYTSAWANFLKCTGQETQLWQCSHPKDTWAPPYEHVYVTCSENPKLSLIGLDGKDGCAGFVHLSTKESYTLCVEDKDKQKFAEQVCKELSCGEPTTSPNQFVFKDQGKPKQNYKCVGGEDFLWQCIDWSSRGTCREPVSVICSKHLHFRLKGDKANFCSGKLEEFNSPTWRPVNSERYGDISENWTASVICEQLDCGNSGRRQENDTSTTVSLSCSDEVSMTLEGGECHGTIYLHRNNSKKQQVCADHSNDKIGQLVCKEMGCGEFIKTYDDKSGPSRQSNWWALSCKDHAESLWHCGRTQARSCGQQKSAIICSESFKVRLRDGLDECCGRVEVLYKGSWGRVLSDNWARRHSDTVCSHLGCGEGHTEGSDLFIDGDNSNDSPLELTIGQSCGPNDHLLKCLTERGNTQNQKEFIKVICQDQHLFFVNGNSPCSGTVGVELAGKTYALSGDNESWDDSAAHYICGRMQCGQMISFSFANQTGSGWMQLRRQTLNGTSGRPYRLQPASPNTTIVAEVDCTGSVTLALKNKIVNKGDGANEEMSKDRCWGNVEVCHNGKCGGVCRDVWTEKHSEKLCANLGCGRPVVTNQPEQSVALDVAFSSVHCPSTVSDLRGCSYVLNNGSRCAEEKTVYVVCSGSLKAKLIDPRDKCAGTAEVYLAGRWLPLCGSLDKNIQNSVCNYVGCGVARDSTVTTSSSTPEGLTTRCVKDSTSIQNCTDMRLSKPCTAARVNCSNWRRLVVFSGETECGGPVFVKTESSKLFAVSAHPWKSTEVNLLCSNLGCSGQGVGHSKTVSMQNWWNKTYSCHNGAQSIWDCEKEEPQVEKQQLYISCKGQKNVSLANGCYGQVMIDNTENACFSGWTAHMSKMVCYNRGCTDQFSHIQSSSAPGHLRHFSCTGSESKLMECASSQTLCSQGPVSVMCRGAFDFNLTEHCGGQIRVFQHGKWEPACLKKDGGETANHLCKRFNCGQVNNSKINYGKPESTKKDIKAVLSCNGITKLEDCVTESFCGNDDLDEIYCDGFVEKSAPRELPINLIVGVAVGLLLLVIIIPLVLWQRRRITKLLRGLSRTTPTFASDDFEDVEIRLKGETHIRLENQANGREKGLESKSSSEYDDVDEEAEGQRELTAVSSPGVGNADEAPPLPARDVEQDGDRDTDEDYTEGYDDVADPPMEKEPEEQSEEHGAPSQQQESKPLMEEDEDYVQPDDDA</sequence>
<feature type="transmembrane region" description="Helical" evidence="11">
    <location>
        <begin position="1091"/>
        <end position="1111"/>
    </location>
</feature>
<accession>A0ABD1KW77</accession>
<dbReference type="SMART" id="SM00202">
    <property type="entry name" value="SR"/>
    <property type="match status" value="5"/>
</dbReference>
<feature type="domain" description="SRCR" evidence="12">
    <location>
        <begin position="279"/>
        <end position="373"/>
    </location>
</feature>
<evidence type="ECO:0000256" key="9">
    <source>
        <dbReference type="PROSITE-ProRule" id="PRU00196"/>
    </source>
</evidence>
<feature type="domain" description="SRCR" evidence="12">
    <location>
        <begin position="483"/>
        <end position="585"/>
    </location>
</feature>
<evidence type="ECO:0000313" key="13">
    <source>
        <dbReference type="EMBL" id="KAL2103421.1"/>
    </source>
</evidence>
<feature type="domain" description="SRCR" evidence="12">
    <location>
        <begin position="378"/>
        <end position="479"/>
    </location>
</feature>
<evidence type="ECO:0000256" key="3">
    <source>
        <dbReference type="ARBA" id="ARBA00022729"/>
    </source>
</evidence>
<organism evidence="13 14">
    <name type="scientific">Coilia grayii</name>
    <name type="common">Gray's grenadier anchovy</name>
    <dbReference type="NCBI Taxonomy" id="363190"/>
    <lineage>
        <taxon>Eukaryota</taxon>
        <taxon>Metazoa</taxon>
        <taxon>Chordata</taxon>
        <taxon>Craniata</taxon>
        <taxon>Vertebrata</taxon>
        <taxon>Euteleostomi</taxon>
        <taxon>Actinopterygii</taxon>
        <taxon>Neopterygii</taxon>
        <taxon>Teleostei</taxon>
        <taxon>Clupei</taxon>
        <taxon>Clupeiformes</taxon>
        <taxon>Clupeoidei</taxon>
        <taxon>Engraulidae</taxon>
        <taxon>Coilinae</taxon>
        <taxon>Coilia</taxon>
    </lineage>
</organism>
<evidence type="ECO:0000256" key="4">
    <source>
        <dbReference type="ARBA" id="ARBA00022737"/>
    </source>
</evidence>
<keyword evidence="8" id="KW-0325">Glycoprotein</keyword>
<gene>
    <name evidence="13" type="ORF">ACEWY4_000289</name>
</gene>
<dbReference type="Gene3D" id="3.10.250.10">
    <property type="entry name" value="SRCR-like domain"/>
    <property type="match status" value="11"/>
</dbReference>
<feature type="disulfide bond" evidence="9">
    <location>
        <begin position="952"/>
        <end position="962"/>
    </location>
</feature>
<dbReference type="Proteomes" id="UP001591681">
    <property type="component" value="Unassembled WGS sequence"/>
</dbReference>
<dbReference type="FunFam" id="3.10.250.10:FF:000016">
    <property type="entry name" value="Scavenger receptor cysteine-rich protein type 12"/>
    <property type="match status" value="1"/>
</dbReference>
<keyword evidence="14" id="KW-1185">Reference proteome</keyword>